<sequence>MKNENNESMKAPRKNARELIVAKLAKRFPDRALDNDDDFFDALAEYDSRLCERYERLCNDQNKLASLFVANPKMGAFISDVIGGEDPLIACVRHFGKDILECADDEDRMSQIRKENDEFLERMARQRETEKTMQENLEHSQRAIARFKEAKGMDDDDFENFMGKVYHVCEHVFMGDFTPDVLELLFKGIHYDNDLDCAEKAAIVKGRNERISLEKKQREGDAMPDLRSSRSAGDDEDEDLTPAFGLRRRRSIWDL</sequence>
<reference evidence="2 3" key="1">
    <citation type="submission" date="2022-07" db="EMBL/GenBank/DDBJ databases">
        <title>Fecal culturing of patients with breast cancer.</title>
        <authorList>
            <person name="Teng N.M.Y."/>
            <person name="Kiu R."/>
            <person name="Evans R."/>
            <person name="Baker D.J."/>
            <person name="Zenner C."/>
            <person name="Robinson S.D."/>
            <person name="Hall L.J."/>
        </authorList>
    </citation>
    <scope>NUCLEOTIDE SEQUENCE [LARGE SCALE GENOMIC DNA]</scope>
    <source>
        <strain evidence="2 3">LH1063</strain>
    </source>
</reference>
<proteinExistence type="predicted"/>
<accession>A0ABT1MK43</accession>
<keyword evidence="3" id="KW-1185">Reference proteome</keyword>
<gene>
    <name evidence="2" type="ORF">NMU02_12920</name>
</gene>
<evidence type="ECO:0000256" key="1">
    <source>
        <dbReference type="SAM" id="MobiDB-lite"/>
    </source>
</evidence>
<organism evidence="2 3">
    <name type="scientific">Coprobacter tertius</name>
    <dbReference type="NCBI Taxonomy" id="2944915"/>
    <lineage>
        <taxon>Bacteria</taxon>
        <taxon>Pseudomonadati</taxon>
        <taxon>Bacteroidota</taxon>
        <taxon>Bacteroidia</taxon>
        <taxon>Bacteroidales</taxon>
        <taxon>Barnesiellaceae</taxon>
        <taxon>Coprobacter</taxon>
    </lineage>
</organism>
<dbReference type="EMBL" id="JANDHW010000018">
    <property type="protein sequence ID" value="MCP9612993.1"/>
    <property type="molecule type" value="Genomic_DNA"/>
</dbReference>
<dbReference type="Proteomes" id="UP001205603">
    <property type="component" value="Unassembled WGS sequence"/>
</dbReference>
<name>A0ABT1MK43_9BACT</name>
<protein>
    <submittedName>
        <fullName evidence="2">Uncharacterized protein</fullName>
    </submittedName>
</protein>
<feature type="region of interest" description="Disordered" evidence="1">
    <location>
        <begin position="214"/>
        <end position="240"/>
    </location>
</feature>
<evidence type="ECO:0000313" key="3">
    <source>
        <dbReference type="Proteomes" id="UP001205603"/>
    </source>
</evidence>
<dbReference type="RefSeq" id="WP_255028378.1">
    <property type="nucleotide sequence ID" value="NZ_JANDHW010000018.1"/>
</dbReference>
<evidence type="ECO:0000313" key="2">
    <source>
        <dbReference type="EMBL" id="MCP9612993.1"/>
    </source>
</evidence>
<comment type="caution">
    <text evidence="2">The sequence shown here is derived from an EMBL/GenBank/DDBJ whole genome shotgun (WGS) entry which is preliminary data.</text>
</comment>